<dbReference type="Proteomes" id="UP001143747">
    <property type="component" value="Unassembled WGS sequence"/>
</dbReference>
<evidence type="ECO:0000256" key="3">
    <source>
        <dbReference type="ARBA" id="ARBA00011738"/>
    </source>
</evidence>
<dbReference type="GO" id="GO:0008483">
    <property type="term" value="F:transaminase activity"/>
    <property type="evidence" value="ECO:0007669"/>
    <property type="project" value="UniProtKB-KW"/>
</dbReference>
<name>A0A9Q4KNZ2_9EURY</name>
<evidence type="ECO:0000256" key="2">
    <source>
        <dbReference type="ARBA" id="ARBA00007441"/>
    </source>
</evidence>
<dbReference type="PANTHER" id="PTHR42790:SF19">
    <property type="entry name" value="KYNURENINE_ALPHA-AMINOADIPATE AMINOTRANSFERASE, MITOCHONDRIAL"/>
    <property type="match status" value="1"/>
</dbReference>
<dbReference type="RefSeq" id="WP_274924170.1">
    <property type="nucleotide sequence ID" value="NZ_JAKELO010000002.1"/>
</dbReference>
<evidence type="ECO:0000256" key="5">
    <source>
        <dbReference type="ARBA" id="ARBA00022679"/>
    </source>
</evidence>
<dbReference type="GO" id="GO:0030170">
    <property type="term" value="F:pyridoxal phosphate binding"/>
    <property type="evidence" value="ECO:0007669"/>
    <property type="project" value="InterPro"/>
</dbReference>
<dbReference type="FunFam" id="3.40.640.10:FF:000053">
    <property type="entry name" value="Aminotransferase, class I"/>
    <property type="match status" value="1"/>
</dbReference>
<dbReference type="EMBL" id="JAKELO010000002">
    <property type="protein sequence ID" value="MDE4907520.1"/>
    <property type="molecule type" value="Genomic_DNA"/>
</dbReference>
<dbReference type="InterPro" id="IPR015422">
    <property type="entry name" value="PyrdxlP-dep_Trfase_small"/>
</dbReference>
<comment type="cofactor">
    <cofactor evidence="1">
        <name>pyridoxal 5'-phosphate</name>
        <dbReference type="ChEBI" id="CHEBI:597326"/>
    </cofactor>
</comment>
<reference evidence="8" key="1">
    <citation type="submission" date="2022-01" db="EMBL/GenBank/DDBJ databases">
        <title>Draft genome of Methanogenium marinum DSM 15558.</title>
        <authorList>
            <person name="Chen S.-C."/>
            <person name="You Y.-T."/>
        </authorList>
    </citation>
    <scope>NUCLEOTIDE SEQUENCE</scope>
    <source>
        <strain evidence="8">DSM 15558</strain>
    </source>
</reference>
<keyword evidence="9" id="KW-1185">Reference proteome</keyword>
<evidence type="ECO:0000256" key="6">
    <source>
        <dbReference type="ARBA" id="ARBA00022898"/>
    </source>
</evidence>
<evidence type="ECO:0000313" key="8">
    <source>
        <dbReference type="EMBL" id="MDE4907520.1"/>
    </source>
</evidence>
<evidence type="ECO:0000259" key="7">
    <source>
        <dbReference type="Pfam" id="PF00155"/>
    </source>
</evidence>
<keyword evidence="4 8" id="KW-0032">Aminotransferase</keyword>
<dbReference type="Pfam" id="PF00155">
    <property type="entry name" value="Aminotran_1_2"/>
    <property type="match status" value="1"/>
</dbReference>
<organism evidence="8 9">
    <name type="scientific">Methanogenium marinum</name>
    <dbReference type="NCBI Taxonomy" id="348610"/>
    <lineage>
        <taxon>Archaea</taxon>
        <taxon>Methanobacteriati</taxon>
        <taxon>Methanobacteriota</taxon>
        <taxon>Stenosarchaea group</taxon>
        <taxon>Methanomicrobia</taxon>
        <taxon>Methanomicrobiales</taxon>
        <taxon>Methanomicrobiaceae</taxon>
        <taxon>Methanogenium</taxon>
    </lineage>
</organism>
<dbReference type="AlphaFoldDB" id="A0A9Q4KNZ2"/>
<dbReference type="InterPro" id="IPR015424">
    <property type="entry name" value="PyrdxlP-dep_Trfase"/>
</dbReference>
<dbReference type="SUPFAM" id="SSF53383">
    <property type="entry name" value="PLP-dependent transferases"/>
    <property type="match status" value="1"/>
</dbReference>
<evidence type="ECO:0000313" key="9">
    <source>
        <dbReference type="Proteomes" id="UP001143747"/>
    </source>
</evidence>
<sequence length="396" mass="43930">MNHRYSERICSTQKSFIREILKVTADPEIISFAGGLPNPNLIDDEGIQNAAAALLKEDGKTALQYSTTEGHPPLREWIAERYRTRYGLSVDADQILITNGSQQCLDLVGKVYLDKGDSVVVEDPGYLGAIQSFSMFQPEFLSVSLNEEGPDLEQLADVLNTSSPKFMYGIPNSQNPSGITYSENRRRDLAAILCESDVPFIEDDAYGELQFDGVARRPVSAYMDGEGVLTGSFSKIFSPGMRMGWVCAPAEVMDKVLIAKQASDLHSNYLSQRILSKYLETNDINAHIAVINEEYRKRAEWMVSRMEECFPDDVSFTRPTGGMFVWLTLPEGVSSTRLFDAALKQKVAILPGTPFYADGGGESTARINFSNSDEEQIMTGIKIVADVLEEIRITPQ</sequence>
<protein>
    <submittedName>
        <fullName evidence="8">PLP-dependent aminotransferase family protein</fullName>
    </submittedName>
</protein>
<dbReference type="InterPro" id="IPR004839">
    <property type="entry name" value="Aminotransferase_I/II_large"/>
</dbReference>
<keyword evidence="5" id="KW-0808">Transferase</keyword>
<keyword evidence="6" id="KW-0663">Pyridoxal phosphate</keyword>
<comment type="caution">
    <text evidence="8">The sequence shown here is derived from an EMBL/GenBank/DDBJ whole genome shotgun (WGS) entry which is preliminary data.</text>
</comment>
<dbReference type="GO" id="GO:1901605">
    <property type="term" value="P:alpha-amino acid metabolic process"/>
    <property type="evidence" value="ECO:0007669"/>
    <property type="project" value="TreeGrafter"/>
</dbReference>
<dbReference type="PANTHER" id="PTHR42790">
    <property type="entry name" value="AMINOTRANSFERASE"/>
    <property type="match status" value="1"/>
</dbReference>
<gene>
    <name evidence="8" type="ORF">L0665_02660</name>
</gene>
<proteinExistence type="inferred from homology"/>
<accession>A0A9Q4KNZ2</accession>
<dbReference type="InterPro" id="IPR015421">
    <property type="entry name" value="PyrdxlP-dep_Trfase_major"/>
</dbReference>
<evidence type="ECO:0000256" key="4">
    <source>
        <dbReference type="ARBA" id="ARBA00022576"/>
    </source>
</evidence>
<evidence type="ECO:0000256" key="1">
    <source>
        <dbReference type="ARBA" id="ARBA00001933"/>
    </source>
</evidence>
<comment type="subunit">
    <text evidence="3">Homodimer.</text>
</comment>
<dbReference type="Gene3D" id="3.40.640.10">
    <property type="entry name" value="Type I PLP-dependent aspartate aminotransferase-like (Major domain)"/>
    <property type="match status" value="1"/>
</dbReference>
<dbReference type="Gene3D" id="3.90.1150.10">
    <property type="entry name" value="Aspartate Aminotransferase, domain 1"/>
    <property type="match status" value="1"/>
</dbReference>
<dbReference type="CDD" id="cd00609">
    <property type="entry name" value="AAT_like"/>
    <property type="match status" value="1"/>
</dbReference>
<dbReference type="InterPro" id="IPR050859">
    <property type="entry name" value="Class-I_PLP-dep_aminotransf"/>
</dbReference>
<comment type="similarity">
    <text evidence="2">Belongs to the class-I pyridoxal-phosphate-dependent aminotransferase family.</text>
</comment>
<feature type="domain" description="Aminotransferase class I/classII large" evidence="7">
    <location>
        <begin position="47"/>
        <end position="379"/>
    </location>
</feature>